<reference evidence="1 2" key="1">
    <citation type="journal article" date="2015" name="Microbiome">
        <title>Genomic resolution of linkages in carbon, nitrogen, and sulfur cycling among widespread estuary sediment bacteria.</title>
        <authorList>
            <person name="Baker B.J."/>
            <person name="Lazar C.S."/>
            <person name="Teske A.P."/>
            <person name="Dick G.J."/>
        </authorList>
    </citation>
    <scope>NUCLEOTIDE SEQUENCE [LARGE SCALE GENOMIC DNA]</scope>
    <source>
        <strain evidence="1">SM1_77</strain>
    </source>
</reference>
<evidence type="ECO:0000313" key="1">
    <source>
        <dbReference type="EMBL" id="KPL13912.1"/>
    </source>
</evidence>
<dbReference type="AlphaFoldDB" id="A0A0S8JWG5"/>
<name>A0A0S8JWG5_UNCW3</name>
<accession>A0A0S8JWG5</accession>
<sequence length="276" mass="32349">MINLVMALCLVSQLQNVEPYKKWEIEIVTKKTDEYLLLTKNQPLSFSVEGPTYLRVYTRIVWPENNMGSEIYKVILQENEIDENIITLESDESRVTKDKKGRSLSKWRSFYIEVPEGLNRYKLTHWSSPQDTILVKFAYESPKRWEEIPAAEYSAIIEAVEEERIIKYYELKQSRNVTIRIKGPNRLRVIARLNYDEKMIGDQNYTIMLEENSKVEQFPMKCYKSQMITYKDRKNLVPSNARSFHINLGDGTHTLTFKLAGTVAESAALRFLVEEK</sequence>
<dbReference type="EMBL" id="LJVE01000077">
    <property type="protein sequence ID" value="KPL13912.1"/>
    <property type="molecule type" value="Genomic_DNA"/>
</dbReference>
<comment type="caution">
    <text evidence="1">The sequence shown here is derived from an EMBL/GenBank/DDBJ whole genome shotgun (WGS) entry which is preliminary data.</text>
</comment>
<evidence type="ECO:0000313" key="2">
    <source>
        <dbReference type="Proteomes" id="UP000050975"/>
    </source>
</evidence>
<organism evidence="1 2">
    <name type="scientific">candidate division WOR_3 bacterium SM1_77</name>
    <dbReference type="NCBI Taxonomy" id="1703778"/>
    <lineage>
        <taxon>Bacteria</taxon>
        <taxon>Bacteria division WOR-3</taxon>
    </lineage>
</organism>
<dbReference type="Proteomes" id="UP000050975">
    <property type="component" value="Unassembled WGS sequence"/>
</dbReference>
<gene>
    <name evidence="1" type="ORF">AMJ74_04390</name>
</gene>
<protein>
    <submittedName>
        <fullName evidence="1">Uncharacterized protein</fullName>
    </submittedName>
</protein>
<proteinExistence type="predicted"/>